<name>A0A1B6CB93_9HEMI</name>
<gene>
    <name evidence="2" type="ORF">g.17632</name>
</gene>
<keyword evidence="1" id="KW-0732">Signal</keyword>
<dbReference type="EMBL" id="GEDC01026551">
    <property type="protein sequence ID" value="JAS10747.1"/>
    <property type="molecule type" value="Transcribed_RNA"/>
</dbReference>
<feature type="non-terminal residue" evidence="2">
    <location>
        <position position="1"/>
    </location>
</feature>
<dbReference type="AlphaFoldDB" id="A0A1B6CB93"/>
<proteinExistence type="predicted"/>
<feature type="signal peptide" evidence="1">
    <location>
        <begin position="1"/>
        <end position="19"/>
    </location>
</feature>
<evidence type="ECO:0000256" key="1">
    <source>
        <dbReference type="SAM" id="SignalP"/>
    </source>
</evidence>
<feature type="chain" id="PRO_5008580354" evidence="1">
    <location>
        <begin position="20"/>
        <end position="131"/>
    </location>
</feature>
<evidence type="ECO:0000313" key="2">
    <source>
        <dbReference type="EMBL" id="JAS10747.1"/>
    </source>
</evidence>
<organism evidence="2">
    <name type="scientific">Clastoptera arizonana</name>
    <name type="common">Arizona spittle bug</name>
    <dbReference type="NCBI Taxonomy" id="38151"/>
    <lineage>
        <taxon>Eukaryota</taxon>
        <taxon>Metazoa</taxon>
        <taxon>Ecdysozoa</taxon>
        <taxon>Arthropoda</taxon>
        <taxon>Hexapoda</taxon>
        <taxon>Insecta</taxon>
        <taxon>Pterygota</taxon>
        <taxon>Neoptera</taxon>
        <taxon>Paraneoptera</taxon>
        <taxon>Hemiptera</taxon>
        <taxon>Auchenorrhyncha</taxon>
        <taxon>Cercopoidea</taxon>
        <taxon>Clastopteridae</taxon>
        <taxon>Clastoptera</taxon>
    </lineage>
</organism>
<accession>A0A1B6CB93</accession>
<protein>
    <submittedName>
        <fullName evidence="2">Uncharacterized protein</fullName>
    </submittedName>
</protein>
<sequence>TMYATSFLCLSLCVIYASAGIFGGHQNHQQGGAPMVIKGSEIWVKNPVDGGLPTMGPKTEKSTDGMTMLELCQYIVANDAFPWTLPSASEYAQTHPNAYMPSKDFIKSRCQTMIDNDGVLVVPARAQGPSY</sequence>
<reference evidence="2" key="1">
    <citation type="submission" date="2015-12" db="EMBL/GenBank/DDBJ databases">
        <title>De novo transcriptome assembly of four potential Pierce s Disease insect vectors from Arizona vineyards.</title>
        <authorList>
            <person name="Tassone E.E."/>
        </authorList>
    </citation>
    <scope>NUCLEOTIDE SEQUENCE</scope>
</reference>